<organism evidence="1">
    <name type="scientific">marine metagenome</name>
    <dbReference type="NCBI Taxonomy" id="408172"/>
    <lineage>
        <taxon>unclassified sequences</taxon>
        <taxon>metagenomes</taxon>
        <taxon>ecological metagenomes</taxon>
    </lineage>
</organism>
<sequence>MASLAELYQMPSGHLVNHRQACWLTGRVEQSH</sequence>
<dbReference type="AlphaFoldDB" id="A0A381UBZ6"/>
<evidence type="ECO:0000313" key="1">
    <source>
        <dbReference type="EMBL" id="SVA25669.1"/>
    </source>
</evidence>
<name>A0A381UBZ6_9ZZZZ</name>
<gene>
    <name evidence="1" type="ORF">METZ01_LOCUS78523</name>
</gene>
<dbReference type="EMBL" id="UINC01006131">
    <property type="protein sequence ID" value="SVA25669.1"/>
    <property type="molecule type" value="Genomic_DNA"/>
</dbReference>
<reference evidence="1" key="1">
    <citation type="submission" date="2018-05" db="EMBL/GenBank/DDBJ databases">
        <authorList>
            <person name="Lanie J.A."/>
            <person name="Ng W.-L."/>
            <person name="Kazmierczak K.M."/>
            <person name="Andrzejewski T.M."/>
            <person name="Davidsen T.M."/>
            <person name="Wayne K.J."/>
            <person name="Tettelin H."/>
            <person name="Glass J.I."/>
            <person name="Rusch D."/>
            <person name="Podicherti R."/>
            <person name="Tsui H.-C.T."/>
            <person name="Winkler M.E."/>
        </authorList>
    </citation>
    <scope>NUCLEOTIDE SEQUENCE</scope>
</reference>
<proteinExistence type="predicted"/>
<accession>A0A381UBZ6</accession>
<protein>
    <submittedName>
        <fullName evidence="1">Uncharacterized protein</fullName>
    </submittedName>
</protein>